<feature type="transmembrane region" description="Helical" evidence="9">
    <location>
        <begin position="426"/>
        <end position="444"/>
    </location>
</feature>
<evidence type="ECO:0000256" key="8">
    <source>
        <dbReference type="SAM" id="MobiDB-lite"/>
    </source>
</evidence>
<accession>A0A0P7B6J8</accession>
<keyword evidence="4 9" id="KW-0812">Transmembrane</keyword>
<comment type="subcellular location">
    <subcellularLocation>
        <location evidence="1">Membrane</location>
        <topology evidence="1">Multi-pass membrane protein</topology>
    </subcellularLocation>
</comment>
<dbReference type="Pfam" id="PF07690">
    <property type="entry name" value="MFS_1"/>
    <property type="match status" value="1"/>
</dbReference>
<dbReference type="SUPFAM" id="SSF103473">
    <property type="entry name" value="MFS general substrate transporter"/>
    <property type="match status" value="1"/>
</dbReference>
<keyword evidence="6 9" id="KW-0472">Membrane</keyword>
<evidence type="ECO:0000256" key="9">
    <source>
        <dbReference type="SAM" id="Phobius"/>
    </source>
</evidence>
<dbReference type="PANTHER" id="PTHR23501">
    <property type="entry name" value="MAJOR FACILITATOR SUPERFAMILY"/>
    <property type="match status" value="1"/>
</dbReference>
<dbReference type="OrthoDB" id="10021397at2759"/>
<reference evidence="11 12" key="1">
    <citation type="submission" date="2015-09" db="EMBL/GenBank/DDBJ databases">
        <title>Draft genome of a European isolate of the apple canker pathogen Neonectria ditissima.</title>
        <authorList>
            <person name="Gomez-Cortecero A."/>
            <person name="Harrison R.J."/>
            <person name="Armitage A.D."/>
        </authorList>
    </citation>
    <scope>NUCLEOTIDE SEQUENCE [LARGE SCALE GENOMIC DNA]</scope>
    <source>
        <strain evidence="11 12">R09/05</strain>
    </source>
</reference>
<gene>
    <name evidence="11" type="ORF">AK830_g1233</name>
</gene>
<protein>
    <recommendedName>
        <fullName evidence="10">Major facilitator superfamily (MFS) profile domain-containing protein</fullName>
    </recommendedName>
</protein>
<feature type="transmembrane region" description="Helical" evidence="9">
    <location>
        <begin position="369"/>
        <end position="387"/>
    </location>
</feature>
<evidence type="ECO:0000256" key="6">
    <source>
        <dbReference type="ARBA" id="ARBA00023136"/>
    </source>
</evidence>
<keyword evidence="5 9" id="KW-1133">Transmembrane helix</keyword>
<feature type="transmembrane region" description="Helical" evidence="9">
    <location>
        <begin position="331"/>
        <end position="357"/>
    </location>
</feature>
<feature type="transmembrane region" description="Helical" evidence="9">
    <location>
        <begin position="394"/>
        <end position="414"/>
    </location>
</feature>
<feature type="domain" description="Major facilitator superfamily (MFS) profile" evidence="10">
    <location>
        <begin position="63"/>
        <end position="558"/>
    </location>
</feature>
<feature type="compositionally biased region" description="Polar residues" evidence="8">
    <location>
        <begin position="20"/>
        <end position="33"/>
    </location>
</feature>
<feature type="transmembrane region" description="Helical" evidence="9">
    <location>
        <begin position="183"/>
        <end position="205"/>
    </location>
</feature>
<dbReference type="InterPro" id="IPR020846">
    <property type="entry name" value="MFS_dom"/>
</dbReference>
<keyword evidence="3" id="KW-0813">Transport</keyword>
<dbReference type="Proteomes" id="UP000050424">
    <property type="component" value="Unassembled WGS sequence"/>
</dbReference>
<feature type="transmembrane region" description="Helical" evidence="9">
    <location>
        <begin position="535"/>
        <end position="553"/>
    </location>
</feature>
<dbReference type="GO" id="GO:0005886">
    <property type="term" value="C:plasma membrane"/>
    <property type="evidence" value="ECO:0007669"/>
    <property type="project" value="TreeGrafter"/>
</dbReference>
<feature type="transmembrane region" description="Helical" evidence="9">
    <location>
        <begin position="257"/>
        <end position="276"/>
    </location>
</feature>
<feature type="transmembrane region" description="Helical" evidence="9">
    <location>
        <begin position="456"/>
        <end position="479"/>
    </location>
</feature>
<evidence type="ECO:0000256" key="1">
    <source>
        <dbReference type="ARBA" id="ARBA00004141"/>
    </source>
</evidence>
<organism evidence="11 12">
    <name type="scientific">Neonectria ditissima</name>
    <dbReference type="NCBI Taxonomy" id="78410"/>
    <lineage>
        <taxon>Eukaryota</taxon>
        <taxon>Fungi</taxon>
        <taxon>Dikarya</taxon>
        <taxon>Ascomycota</taxon>
        <taxon>Pezizomycotina</taxon>
        <taxon>Sordariomycetes</taxon>
        <taxon>Hypocreomycetidae</taxon>
        <taxon>Hypocreales</taxon>
        <taxon>Nectriaceae</taxon>
        <taxon>Neonectria</taxon>
    </lineage>
</organism>
<keyword evidence="7" id="KW-0325">Glycoprotein</keyword>
<feature type="transmembrane region" description="Helical" evidence="9">
    <location>
        <begin position="96"/>
        <end position="116"/>
    </location>
</feature>
<feature type="transmembrane region" description="Helical" evidence="9">
    <location>
        <begin position="57"/>
        <end position="76"/>
    </location>
</feature>
<evidence type="ECO:0000256" key="7">
    <source>
        <dbReference type="ARBA" id="ARBA00023180"/>
    </source>
</evidence>
<dbReference type="AlphaFoldDB" id="A0A0P7B6J8"/>
<feature type="transmembrane region" description="Helical" evidence="9">
    <location>
        <begin position="288"/>
        <end position="310"/>
    </location>
</feature>
<evidence type="ECO:0000256" key="2">
    <source>
        <dbReference type="ARBA" id="ARBA00007520"/>
    </source>
</evidence>
<evidence type="ECO:0000256" key="5">
    <source>
        <dbReference type="ARBA" id="ARBA00022989"/>
    </source>
</evidence>
<feature type="region of interest" description="Disordered" evidence="8">
    <location>
        <begin position="1"/>
        <end position="52"/>
    </location>
</feature>
<dbReference type="InterPro" id="IPR011701">
    <property type="entry name" value="MFS"/>
</dbReference>
<dbReference type="PROSITE" id="PS50850">
    <property type="entry name" value="MFS"/>
    <property type="match status" value="1"/>
</dbReference>
<name>A0A0P7B6J8_9HYPO</name>
<comment type="similarity">
    <text evidence="2">Belongs to the major facilitator superfamily. TCR/Tet family.</text>
</comment>
<evidence type="ECO:0000313" key="12">
    <source>
        <dbReference type="Proteomes" id="UP000050424"/>
    </source>
</evidence>
<evidence type="ECO:0000259" key="10">
    <source>
        <dbReference type="PROSITE" id="PS50850"/>
    </source>
</evidence>
<feature type="transmembrane region" description="Helical" evidence="9">
    <location>
        <begin position="217"/>
        <end position="236"/>
    </location>
</feature>
<comment type="caution">
    <text evidence="11">The sequence shown here is derived from an EMBL/GenBank/DDBJ whole genome shotgun (WGS) entry which is preliminary data.</text>
</comment>
<dbReference type="EMBL" id="LKCW01000008">
    <property type="protein sequence ID" value="KPM45413.1"/>
    <property type="molecule type" value="Genomic_DNA"/>
</dbReference>
<evidence type="ECO:0000256" key="4">
    <source>
        <dbReference type="ARBA" id="ARBA00022692"/>
    </source>
</evidence>
<dbReference type="PANTHER" id="PTHR23501:SF12">
    <property type="entry name" value="MAJOR FACILITATOR SUPERFAMILY (MFS) PROFILE DOMAIN-CONTAINING PROTEIN-RELATED"/>
    <property type="match status" value="1"/>
</dbReference>
<feature type="compositionally biased region" description="Polar residues" evidence="8">
    <location>
        <begin position="1"/>
        <end position="11"/>
    </location>
</feature>
<keyword evidence="12" id="KW-1185">Reference proteome</keyword>
<evidence type="ECO:0000256" key="3">
    <source>
        <dbReference type="ARBA" id="ARBA00022448"/>
    </source>
</evidence>
<proteinExistence type="inferred from homology"/>
<evidence type="ECO:0000313" key="11">
    <source>
        <dbReference type="EMBL" id="KPM45413.1"/>
    </source>
</evidence>
<dbReference type="InterPro" id="IPR036259">
    <property type="entry name" value="MFS_trans_sf"/>
</dbReference>
<sequence length="558" mass="59914">MSSITLPQDSSRGQEDVEKQNNTPSGANTLLEQSSDEGIAAPPNPDKQPQPQRKITGVRWFLVCVAIFSANFLYGLDTTIAADIQAAVSESFDNVSQLGWLGVGFGLGATVAILPLGKAYGIFDTKWLYIVSLVMFSAASALCGAAPSMNAMIVGRVWAGAGGAGMYLGTLNLVTMTTSPREAAFYVAFEGFVYGGGCILGPVIGGLLSDSAATWRWAFYLNLVLFAVTSPIYLFALPSLPRQPDTSFTEKVKKLDWLGIILTAALYLCFVCAFTFGGPEWAWNDARFIVLVILFILFLAAFIVTQHYAVFTTKADRLFPCEFVGDLQLAILYIAMACGGAGLFVAVYYIPLYFLFVHGDTGTEAAVRLLPFICFYVTAILGCGYAMPRTGYHLAWYLVSGVLLTAGGAAMYTIKVDSPASYTYGFSALIGFGLTVSQAGYAVAGRLVEPDRMADVIQFLNISQGQSQMLGLAIASAIFQSKAFDGMKEVLDGQGFSTKEIRAAIAGSQSKVLESISPELREQCLDVLVKTIADIWIMVIVAGGLLTVCAGFLSRKRF</sequence>
<dbReference type="Gene3D" id="1.20.1250.20">
    <property type="entry name" value="MFS general substrate transporter like domains"/>
    <property type="match status" value="1"/>
</dbReference>
<feature type="transmembrane region" description="Helical" evidence="9">
    <location>
        <begin position="153"/>
        <end position="171"/>
    </location>
</feature>
<feature type="transmembrane region" description="Helical" evidence="9">
    <location>
        <begin position="128"/>
        <end position="147"/>
    </location>
</feature>
<dbReference type="GO" id="GO:0022857">
    <property type="term" value="F:transmembrane transporter activity"/>
    <property type="evidence" value="ECO:0007669"/>
    <property type="project" value="InterPro"/>
</dbReference>